<dbReference type="PANTHER" id="PTHR33096">
    <property type="entry name" value="CXC2 DOMAIN-CONTAINING PROTEIN"/>
    <property type="match status" value="1"/>
</dbReference>
<reference evidence="2" key="1">
    <citation type="journal article" date="2019" name="Environ. Microbiol.">
        <title>Fungal ecological strategies reflected in gene transcription - a case study of two litter decomposers.</title>
        <authorList>
            <person name="Barbi F."/>
            <person name="Kohler A."/>
            <person name="Barry K."/>
            <person name="Baskaran P."/>
            <person name="Daum C."/>
            <person name="Fauchery L."/>
            <person name="Ihrmark K."/>
            <person name="Kuo A."/>
            <person name="LaButti K."/>
            <person name="Lipzen A."/>
            <person name="Morin E."/>
            <person name="Grigoriev I.V."/>
            <person name="Henrissat B."/>
            <person name="Lindahl B."/>
            <person name="Martin F."/>
        </authorList>
    </citation>
    <scope>NUCLEOTIDE SEQUENCE</scope>
    <source>
        <strain evidence="2">JB14</strain>
    </source>
</reference>
<dbReference type="OrthoDB" id="3259803at2759"/>
<sequence length="945" mass="108216">MSRLRLPKKDLQKDPVGAQTPPRLAYNLFSSSPQSSSPTKRSARPIVYLPNGKTLSQCTHLPIPHGQVGFLEHPNDDRGMTTAVSSSGNIHNVFGDGSENFVVPTPHLRKRLAQSARWENEKIYLLEAQECVCLNKGLNLEVVVVRFTNLQKITLRTCSCQTAPTQLMKHGLFGCAPLRPSLAVDLRVLDFVTRLFLRISPNNTTVCNTIEDFLKSQGYQLRGQDPFPSAFCKRFIVAVVDDTEDDHLANNTPAGSGSQPLRPLSMMKMINDLVREVAEIAQGEARTRPSDYLRARCPICFGGKSRFAEGLSTIRTRTSQDCIPETPQKQRRGQGSQDEEDGFEGSLRVPNSVLDACGESFTAANGDRQKASTQFFDSTALMGLLCRHDRVLWLVNMTTPGERQHYALTLVDTLFDHLPDDWSVGLLYDIACQLERSCVKWGFLEQERLRRLSFAISVFHAFGHGWPCQCIYHPRKCKGFGLCDGEGCERFWHSISKLIAYLRVCGHHQRLYTLDSQIQHLDRESLWGLGLWLARKWKHARTRREEAQKDVSWSMCNPDFLREQWRLQVESQTKPLPRQSKASGKKAVEEALRLRKARDTLHDSVKRLENVITDISAEPYEVATAELELDPLREKLEKTQSVLTAKEHALGVQARTQYRHLASSPFIMHRMNARALKLRLRQKLRSRKFERDRLERSFRRQMNTSERKLQNHTEHSITRRDPGIQSLAKKYNELCSKMTGLIQSRRAPANAVAPKPIVIKELFSLDVDDSIWDDIGLSDDDDTAEPPLWLCDEHVRTGIRGILLRDRCDEEFLRLKHELLALKEWFMEEWLIVARAMEDTEDMNLLHQLRERRRDLARMYVVWDKALAALPREDPMESWGPTGAELLQAMQEVESDLVEEFEVEYEESEDSDFDEDDLDLGLIERIDALDLSDNVQEMEMDEEGL</sequence>
<protein>
    <recommendedName>
        <fullName evidence="4">CxC1-like cysteine cluster associated with KDZ transposases domain-containing protein</fullName>
    </recommendedName>
</protein>
<gene>
    <name evidence="2" type="ORF">BT96DRAFT_1005472</name>
</gene>
<organism evidence="2 3">
    <name type="scientific">Gymnopus androsaceus JB14</name>
    <dbReference type="NCBI Taxonomy" id="1447944"/>
    <lineage>
        <taxon>Eukaryota</taxon>
        <taxon>Fungi</taxon>
        <taxon>Dikarya</taxon>
        <taxon>Basidiomycota</taxon>
        <taxon>Agaricomycotina</taxon>
        <taxon>Agaricomycetes</taxon>
        <taxon>Agaricomycetidae</taxon>
        <taxon>Agaricales</taxon>
        <taxon>Marasmiineae</taxon>
        <taxon>Omphalotaceae</taxon>
        <taxon>Gymnopus</taxon>
    </lineage>
</organism>
<evidence type="ECO:0000313" key="2">
    <source>
        <dbReference type="EMBL" id="KAE9387085.1"/>
    </source>
</evidence>
<evidence type="ECO:0000256" key="1">
    <source>
        <dbReference type="SAM" id="MobiDB-lite"/>
    </source>
</evidence>
<feature type="region of interest" description="Disordered" evidence="1">
    <location>
        <begin position="1"/>
        <end position="42"/>
    </location>
</feature>
<keyword evidence="3" id="KW-1185">Reference proteome</keyword>
<dbReference type="EMBL" id="ML769825">
    <property type="protein sequence ID" value="KAE9387085.1"/>
    <property type="molecule type" value="Genomic_DNA"/>
</dbReference>
<evidence type="ECO:0000313" key="3">
    <source>
        <dbReference type="Proteomes" id="UP000799118"/>
    </source>
</evidence>
<dbReference type="InterPro" id="IPR040521">
    <property type="entry name" value="KDZ"/>
</dbReference>
<dbReference type="Pfam" id="PF18758">
    <property type="entry name" value="KDZ"/>
    <property type="match status" value="1"/>
</dbReference>
<dbReference type="AlphaFoldDB" id="A0A6A4GPC5"/>
<proteinExistence type="predicted"/>
<feature type="region of interest" description="Disordered" evidence="1">
    <location>
        <begin position="318"/>
        <end position="346"/>
    </location>
</feature>
<name>A0A6A4GPC5_9AGAR</name>
<evidence type="ECO:0008006" key="4">
    <source>
        <dbReference type="Google" id="ProtNLM"/>
    </source>
</evidence>
<dbReference type="Proteomes" id="UP000799118">
    <property type="component" value="Unassembled WGS sequence"/>
</dbReference>
<accession>A0A6A4GPC5</accession>
<dbReference type="PANTHER" id="PTHR33096:SF1">
    <property type="entry name" value="CXC1-LIKE CYSTEINE CLUSTER ASSOCIATED WITH KDZ TRANSPOSASES DOMAIN-CONTAINING PROTEIN"/>
    <property type="match status" value="1"/>
</dbReference>